<dbReference type="AlphaFoldDB" id="A0A1C3UZZ2"/>
<dbReference type="Gene3D" id="2.40.50.140">
    <property type="entry name" value="Nucleic acid-binding proteins"/>
    <property type="match status" value="1"/>
</dbReference>
<dbReference type="Pfam" id="PF08402">
    <property type="entry name" value="TOBE_2"/>
    <property type="match status" value="1"/>
</dbReference>
<dbReference type="GO" id="GO:0005524">
    <property type="term" value="F:ATP binding"/>
    <property type="evidence" value="ECO:0007669"/>
    <property type="project" value="InterPro"/>
</dbReference>
<keyword evidence="3" id="KW-1185">Reference proteome</keyword>
<dbReference type="SUPFAM" id="SSF50331">
    <property type="entry name" value="MOP-like"/>
    <property type="match status" value="1"/>
</dbReference>
<dbReference type="GO" id="GO:0022857">
    <property type="term" value="F:transmembrane transporter activity"/>
    <property type="evidence" value="ECO:0007669"/>
    <property type="project" value="InterPro"/>
</dbReference>
<protein>
    <submittedName>
        <fullName evidence="2">TOBE domain-containing protein</fullName>
    </submittedName>
</protein>
<organism evidence="2 3">
    <name type="scientific">Rhizobium miluonense</name>
    <dbReference type="NCBI Taxonomy" id="411945"/>
    <lineage>
        <taxon>Bacteria</taxon>
        <taxon>Pseudomonadati</taxon>
        <taxon>Pseudomonadota</taxon>
        <taxon>Alphaproteobacteria</taxon>
        <taxon>Hyphomicrobiales</taxon>
        <taxon>Rhizobiaceae</taxon>
        <taxon>Rhizobium/Agrobacterium group</taxon>
        <taxon>Rhizobium</taxon>
    </lineage>
</organism>
<feature type="domain" description="Transport-associated OB type 2" evidence="1">
    <location>
        <begin position="18"/>
        <end position="85"/>
    </location>
</feature>
<evidence type="ECO:0000313" key="2">
    <source>
        <dbReference type="EMBL" id="SCB21062.1"/>
    </source>
</evidence>
<dbReference type="Proteomes" id="UP000199435">
    <property type="component" value="Unassembled WGS sequence"/>
</dbReference>
<name>A0A1C3UZZ2_9HYPH</name>
<dbReference type="STRING" id="411945.GA0061102_100796"/>
<reference evidence="3" key="1">
    <citation type="submission" date="2016-08" db="EMBL/GenBank/DDBJ databases">
        <authorList>
            <person name="Varghese N."/>
            <person name="Submissions Spin"/>
        </authorList>
    </citation>
    <scope>NUCLEOTIDE SEQUENCE [LARGE SCALE GENOMIC DNA]</scope>
    <source>
        <strain evidence="3">HAMBI 2971</strain>
    </source>
</reference>
<dbReference type="RefSeq" id="WP_245297954.1">
    <property type="nucleotide sequence ID" value="NZ_FMAH01000007.1"/>
</dbReference>
<dbReference type="EMBL" id="FMAH01000007">
    <property type="protein sequence ID" value="SCB21062.1"/>
    <property type="molecule type" value="Genomic_DNA"/>
</dbReference>
<sequence>MLCFDPSNFDRIGSRDAIGIRPKDLYLGDAQTGGAFQARVRVQGVELVGAESYVYGVLADGQAIVFRVSGRPQIGIDSELTVASSTNVLRFFVSRGNRTQ</sequence>
<dbReference type="Gene3D" id="2.40.50.100">
    <property type="match status" value="1"/>
</dbReference>
<proteinExistence type="predicted"/>
<dbReference type="InterPro" id="IPR008995">
    <property type="entry name" value="Mo/tungstate-bd_C_term_dom"/>
</dbReference>
<dbReference type="InterPro" id="IPR012340">
    <property type="entry name" value="NA-bd_OB-fold"/>
</dbReference>
<dbReference type="InterPro" id="IPR013611">
    <property type="entry name" value="Transp-assoc_OB_typ2"/>
</dbReference>
<gene>
    <name evidence="2" type="ORF">GA0061102_100796</name>
</gene>
<accession>A0A1C3UZZ2</accession>
<dbReference type="GO" id="GO:0043190">
    <property type="term" value="C:ATP-binding cassette (ABC) transporter complex"/>
    <property type="evidence" value="ECO:0007669"/>
    <property type="project" value="InterPro"/>
</dbReference>
<evidence type="ECO:0000259" key="1">
    <source>
        <dbReference type="Pfam" id="PF08402"/>
    </source>
</evidence>
<evidence type="ECO:0000313" key="3">
    <source>
        <dbReference type="Proteomes" id="UP000199435"/>
    </source>
</evidence>